<dbReference type="Proteomes" id="UP000767446">
    <property type="component" value="Unassembled WGS sequence"/>
</dbReference>
<evidence type="ECO:0000313" key="4">
    <source>
        <dbReference type="Proteomes" id="UP000767446"/>
    </source>
</evidence>
<dbReference type="EMBL" id="JADQBC010000001">
    <property type="protein sequence ID" value="MBR8826321.1"/>
    <property type="molecule type" value="Genomic_DNA"/>
</dbReference>
<feature type="transmembrane region" description="Helical" evidence="1">
    <location>
        <begin position="677"/>
        <end position="701"/>
    </location>
</feature>
<proteinExistence type="predicted"/>
<dbReference type="InterPro" id="IPR024983">
    <property type="entry name" value="CHAT_dom"/>
</dbReference>
<gene>
    <name evidence="3" type="ORF">DSM107014_00200</name>
</gene>
<accession>A0A941GNY1</accession>
<dbReference type="InterPro" id="IPR007890">
    <property type="entry name" value="CHASE2"/>
</dbReference>
<keyword evidence="1" id="KW-1133">Transmembrane helix</keyword>
<feature type="transmembrane region" description="Helical" evidence="1">
    <location>
        <begin position="708"/>
        <end position="727"/>
    </location>
</feature>
<dbReference type="Pfam" id="PF05226">
    <property type="entry name" value="CHASE2"/>
    <property type="match status" value="1"/>
</dbReference>
<feature type="domain" description="CHASE2" evidence="2">
    <location>
        <begin position="390"/>
        <end position="698"/>
    </location>
</feature>
<reference evidence="3" key="1">
    <citation type="submission" date="2021-02" db="EMBL/GenBank/DDBJ databases">
        <title>Metagenome analyses of Stigonema ocellatum DSM 106950, Chlorogloea purpurea SAG 13.99 and Gomphosphaeria aponina DSM 107014.</title>
        <authorList>
            <person name="Marter P."/>
            <person name="Huang S."/>
        </authorList>
    </citation>
    <scope>NUCLEOTIDE SEQUENCE</scope>
    <source>
        <strain evidence="3">JP213</strain>
    </source>
</reference>
<dbReference type="AlphaFoldDB" id="A0A941GNY1"/>
<organism evidence="3 4">
    <name type="scientific">Gomphosphaeria aponina SAG 52.96 = DSM 107014</name>
    <dbReference type="NCBI Taxonomy" id="1521640"/>
    <lineage>
        <taxon>Bacteria</taxon>
        <taxon>Bacillati</taxon>
        <taxon>Cyanobacteriota</taxon>
        <taxon>Cyanophyceae</taxon>
        <taxon>Oscillatoriophycideae</taxon>
        <taxon>Chroococcales</taxon>
        <taxon>Gomphosphaeriaceae</taxon>
        <taxon>Gomphosphaeria</taxon>
    </lineage>
</organism>
<name>A0A941GNY1_9CHRO</name>
<dbReference type="Pfam" id="PF12770">
    <property type="entry name" value="CHAT"/>
    <property type="match status" value="1"/>
</dbReference>
<keyword evidence="1" id="KW-0472">Membrane</keyword>
<keyword evidence="1" id="KW-0812">Transmembrane</keyword>
<evidence type="ECO:0000313" key="3">
    <source>
        <dbReference type="EMBL" id="MBR8826321.1"/>
    </source>
</evidence>
<evidence type="ECO:0000259" key="2">
    <source>
        <dbReference type="SMART" id="SM01080"/>
    </source>
</evidence>
<dbReference type="SMART" id="SM01080">
    <property type="entry name" value="CHASE2"/>
    <property type="match status" value="1"/>
</dbReference>
<protein>
    <submittedName>
        <fullName evidence="3">CHASE2 domain-containing protein</fullName>
    </submittedName>
</protein>
<feature type="transmembrane region" description="Helical" evidence="1">
    <location>
        <begin position="733"/>
        <end position="752"/>
    </location>
</feature>
<comment type="caution">
    <text evidence="3">The sequence shown here is derived from an EMBL/GenBank/DDBJ whole genome shotgun (WGS) entry which is preliminary data.</text>
</comment>
<evidence type="ECO:0000256" key="1">
    <source>
        <dbReference type="SAM" id="Phobius"/>
    </source>
</evidence>
<sequence>MDKLVVLQIDESDLGFQVTLEIGDEGHRAKLEITGSLPANEVVMKNHESWRTFYHKINVNSRLGGPSGQSTNYAGDEIIDQCSSSLEKLTDSFHDWLKSPGFTDINDQLRTHLNQEDQVRFLIKTTNDIRKLPWHSWHFFTEYNNAYPAISPVCFKAPPPVKTKKKKVKILAIIGDSTGIDVKKDQLYLKQLPDAEVVFLVEPTRGEISKKLWQQQWDMIFFAGHSSTKKDKGVIYINKTEKLTVAEVQNGLEEAINQGLQIAIFNSCDGLGLAWELERLNIPEVIVMAEPVPDLVAQEFLKSFLGFFTKGDSLYLAVKKARKKLEDDGWNERLPGATLLPVIYQNPGVIPPNWQDFLAGPMNKRGLVNGVLTSLVCTGVVGIIRYLGLLQGLELSAFDTMMQWRSHSSMVQDERILVVTIDDEDIAYQTEQNWPRKTGGSLTDEALSRLLDELAKVNPEVIGLNIYHQHDFAQGISDRLNQNYPFYVMCKTNSPQGQDTQPPKDISPDFWGFSDVIMDSDRVVRRHLMSMIPQAGDTCKTDLAFNSLIAFYYLNNLGIDFEETDKGWKIGSNLLPKLTKHAGGYQGIDSRGSQTILNYRYVEKTTDIAASVSLKDVLTQGISGKYPIVIIGVTAQGEKFDDYFLTPYGDEIPGVFLQAQMISQIISVGVDSQPAIWWWPVQIELLWILGWSMMGGILAYYIRDSQSFILAQVIIFGGLGVSCWLIFSISGGWIPLIPPALALGATTIIIAAPPKLIYK</sequence>